<dbReference type="Proteomes" id="UP000027456">
    <property type="component" value="Unassembled WGS sequence"/>
</dbReference>
<accession>A0A074RHR9</accession>
<reference evidence="1 2" key="1">
    <citation type="submission" date="2013-12" db="EMBL/GenBank/DDBJ databases">
        <authorList>
            <person name="Cubeta M."/>
            <person name="Pakala S."/>
            <person name="Fedorova N."/>
            <person name="Thomas E."/>
            <person name="Dean R."/>
            <person name="Jabaji S."/>
            <person name="Neate S."/>
            <person name="Toda T."/>
            <person name="Tavantzis S."/>
            <person name="Vilgalys R."/>
            <person name="Bharathan N."/>
            <person name="Pakala S."/>
            <person name="Losada L.S."/>
            <person name="Zafar N."/>
            <person name="Nierman W."/>
        </authorList>
    </citation>
    <scope>NUCLEOTIDE SEQUENCE [LARGE SCALE GENOMIC DNA]</scope>
    <source>
        <strain evidence="1 2">123E</strain>
    </source>
</reference>
<evidence type="ECO:0000313" key="1">
    <source>
        <dbReference type="EMBL" id="KEP44955.1"/>
    </source>
</evidence>
<dbReference type="EMBL" id="AZST01002481">
    <property type="protein sequence ID" value="KEP44955.1"/>
    <property type="molecule type" value="Genomic_DNA"/>
</dbReference>
<dbReference type="OrthoDB" id="3250169at2759"/>
<dbReference type="AlphaFoldDB" id="A0A074RHR9"/>
<protein>
    <submittedName>
        <fullName evidence="1">Putative fungal zn(2)-cys(6) binuclear cluster domain protein</fullName>
    </submittedName>
</protein>
<proteinExistence type="predicted"/>
<sequence>MLLISNTSLAVSRTTDYNLPQFAILQKQLIDRVREVRARGDTELTKEPALTTMEHSHQVKSSEEFVNLRRCLTALDVQLKCYACLDVLQSLITHRPMFFRYTSDVLSPQEEHIMKSSKGTGLRWMYGVPDQLMFTLAKMNGLFEDFGNRVSPEKIKELEQEITACRPVVSIGCEEDPILNLGRIMVQEAWVMAARVYLYM</sequence>
<feature type="non-terminal residue" evidence="1">
    <location>
        <position position="200"/>
    </location>
</feature>
<keyword evidence="2" id="KW-1185">Reference proteome</keyword>
<gene>
    <name evidence="1" type="ORF">V565_341290</name>
</gene>
<organism evidence="1 2">
    <name type="scientific">Rhizoctonia solani 123E</name>
    <dbReference type="NCBI Taxonomy" id="1423351"/>
    <lineage>
        <taxon>Eukaryota</taxon>
        <taxon>Fungi</taxon>
        <taxon>Dikarya</taxon>
        <taxon>Basidiomycota</taxon>
        <taxon>Agaricomycotina</taxon>
        <taxon>Agaricomycetes</taxon>
        <taxon>Cantharellales</taxon>
        <taxon>Ceratobasidiaceae</taxon>
        <taxon>Rhizoctonia</taxon>
    </lineage>
</organism>
<name>A0A074RHR9_9AGAM</name>
<evidence type="ECO:0000313" key="2">
    <source>
        <dbReference type="Proteomes" id="UP000027456"/>
    </source>
</evidence>
<comment type="caution">
    <text evidence="1">The sequence shown here is derived from an EMBL/GenBank/DDBJ whole genome shotgun (WGS) entry which is preliminary data.</text>
</comment>
<dbReference type="HOGENOM" id="CLU_1369198_0_0_1"/>